<dbReference type="InterPro" id="IPR016032">
    <property type="entry name" value="Sig_transdc_resp-reg_C-effctor"/>
</dbReference>
<name>A0A2K9NES2_9PROT</name>
<dbReference type="SUPFAM" id="SSF46894">
    <property type="entry name" value="C-terminal effector domain of the bipartite response regulators"/>
    <property type="match status" value="1"/>
</dbReference>
<dbReference type="SMART" id="SM00862">
    <property type="entry name" value="Trans_reg_C"/>
    <property type="match status" value="1"/>
</dbReference>
<accession>A0A2K9NES2</accession>
<dbReference type="GO" id="GO:0000976">
    <property type="term" value="F:transcription cis-regulatory region binding"/>
    <property type="evidence" value="ECO:0007669"/>
    <property type="project" value="TreeGrafter"/>
</dbReference>
<dbReference type="Pfam" id="PF00072">
    <property type="entry name" value="Response_reg"/>
    <property type="match status" value="1"/>
</dbReference>
<dbReference type="GO" id="GO:0005829">
    <property type="term" value="C:cytosol"/>
    <property type="evidence" value="ECO:0007669"/>
    <property type="project" value="TreeGrafter"/>
</dbReference>
<evidence type="ECO:0000256" key="5">
    <source>
        <dbReference type="ARBA" id="ARBA00023163"/>
    </source>
</evidence>
<gene>
    <name evidence="6" type="ORF">C0V82_12975</name>
</gene>
<dbReference type="PANTHER" id="PTHR48111:SF4">
    <property type="entry name" value="DNA-BINDING DUAL TRANSCRIPTIONAL REGULATOR OMPR"/>
    <property type="match status" value="1"/>
</dbReference>
<dbReference type="EMBL" id="CP025611">
    <property type="protein sequence ID" value="AUN31046.1"/>
    <property type="molecule type" value="Genomic_DNA"/>
</dbReference>
<dbReference type="Gene3D" id="1.10.10.10">
    <property type="entry name" value="Winged helix-like DNA-binding domain superfamily/Winged helix DNA-binding domain"/>
    <property type="match status" value="1"/>
</dbReference>
<keyword evidence="7" id="KW-1185">Reference proteome</keyword>
<dbReference type="KEGG" id="ncb:C0V82_12975"/>
<evidence type="ECO:0000256" key="4">
    <source>
        <dbReference type="ARBA" id="ARBA00023125"/>
    </source>
</evidence>
<dbReference type="InterPro" id="IPR011006">
    <property type="entry name" value="CheY-like_superfamily"/>
</dbReference>
<dbReference type="Proteomes" id="UP000234752">
    <property type="component" value="Chromosome eg_1"/>
</dbReference>
<dbReference type="PROSITE" id="PS51755">
    <property type="entry name" value="OMPR_PHOB"/>
    <property type="match status" value="1"/>
</dbReference>
<dbReference type="SMART" id="SM00448">
    <property type="entry name" value="REC"/>
    <property type="match status" value="1"/>
</dbReference>
<keyword evidence="2" id="KW-0902">Two-component regulatory system</keyword>
<dbReference type="GO" id="GO:0000156">
    <property type="term" value="F:phosphorelay response regulator activity"/>
    <property type="evidence" value="ECO:0007669"/>
    <property type="project" value="TreeGrafter"/>
</dbReference>
<dbReference type="PROSITE" id="PS50110">
    <property type="entry name" value="RESPONSE_REGULATORY"/>
    <property type="match status" value="1"/>
</dbReference>
<dbReference type="GO" id="GO:0032993">
    <property type="term" value="C:protein-DNA complex"/>
    <property type="evidence" value="ECO:0007669"/>
    <property type="project" value="TreeGrafter"/>
</dbReference>
<dbReference type="PANTHER" id="PTHR48111">
    <property type="entry name" value="REGULATOR OF RPOS"/>
    <property type="match status" value="1"/>
</dbReference>
<dbReference type="OrthoDB" id="9784252at2"/>
<evidence type="ECO:0000256" key="1">
    <source>
        <dbReference type="ARBA" id="ARBA00022553"/>
    </source>
</evidence>
<dbReference type="SUPFAM" id="SSF52172">
    <property type="entry name" value="CheY-like"/>
    <property type="match status" value="1"/>
</dbReference>
<dbReference type="GO" id="GO:0006355">
    <property type="term" value="P:regulation of DNA-templated transcription"/>
    <property type="evidence" value="ECO:0007669"/>
    <property type="project" value="InterPro"/>
</dbReference>
<evidence type="ECO:0000313" key="6">
    <source>
        <dbReference type="EMBL" id="AUN31046.1"/>
    </source>
</evidence>
<keyword evidence="4" id="KW-0238">DNA-binding</keyword>
<evidence type="ECO:0000256" key="3">
    <source>
        <dbReference type="ARBA" id="ARBA00023015"/>
    </source>
</evidence>
<dbReference type="RefSeq" id="WP_102112662.1">
    <property type="nucleotide sequence ID" value="NZ_BMGN01000011.1"/>
</dbReference>
<dbReference type="InterPro" id="IPR001867">
    <property type="entry name" value="OmpR/PhoB-type_DNA-bd"/>
</dbReference>
<protein>
    <submittedName>
        <fullName evidence="6">Two-component system response regulator OmpR</fullName>
    </submittedName>
</protein>
<organism evidence="6 7">
    <name type="scientific">Niveispirillum cyanobacteriorum</name>
    <dbReference type="NCBI Taxonomy" id="1612173"/>
    <lineage>
        <taxon>Bacteria</taxon>
        <taxon>Pseudomonadati</taxon>
        <taxon>Pseudomonadota</taxon>
        <taxon>Alphaproteobacteria</taxon>
        <taxon>Rhodospirillales</taxon>
        <taxon>Azospirillaceae</taxon>
        <taxon>Niveispirillum</taxon>
    </lineage>
</organism>
<sequence length="242" mass="26601">MDTAHRILVVDDDADILALMKGVITRNGMIAETSRSAAEADIVLERFPADLIVLDLMLEGEEGLSYFRRLRARSNVPVIMATALAEEVDRIVGLEVGADDYLGKPFNPRELIARIRSVLRRAGEKGPAGINGDDVAFTFGPFRLTPARLSLTQRDGSLVHLTSGELALLIALVEHAPRVLSRDQLLDLSRGAVANPFDRSIDSQISRLRGKIEADPRHPEYIKTVRHLGYAFAANVTRINAK</sequence>
<dbReference type="AlphaFoldDB" id="A0A2K9NES2"/>
<reference evidence="6 7" key="1">
    <citation type="submission" date="2017-12" db="EMBL/GenBank/DDBJ databases">
        <title>Genomes of bacteria within cyanobacterial aggregates.</title>
        <authorList>
            <person name="Cai H."/>
        </authorList>
    </citation>
    <scope>NUCLEOTIDE SEQUENCE [LARGE SCALE GENOMIC DNA]</scope>
    <source>
        <strain evidence="6 7">TH16</strain>
    </source>
</reference>
<dbReference type="InterPro" id="IPR039420">
    <property type="entry name" value="WalR-like"/>
</dbReference>
<dbReference type="Pfam" id="PF00486">
    <property type="entry name" value="Trans_reg_C"/>
    <property type="match status" value="1"/>
</dbReference>
<keyword evidence="1" id="KW-0597">Phosphoprotein</keyword>
<evidence type="ECO:0000313" key="7">
    <source>
        <dbReference type="Proteomes" id="UP000234752"/>
    </source>
</evidence>
<evidence type="ECO:0000256" key="2">
    <source>
        <dbReference type="ARBA" id="ARBA00023012"/>
    </source>
</evidence>
<dbReference type="InterPro" id="IPR036388">
    <property type="entry name" value="WH-like_DNA-bd_sf"/>
</dbReference>
<dbReference type="CDD" id="cd00383">
    <property type="entry name" value="trans_reg_C"/>
    <property type="match status" value="1"/>
</dbReference>
<proteinExistence type="predicted"/>
<keyword evidence="5" id="KW-0804">Transcription</keyword>
<dbReference type="Gene3D" id="6.10.250.690">
    <property type="match status" value="1"/>
</dbReference>
<keyword evidence="3" id="KW-0805">Transcription regulation</keyword>
<dbReference type="Gene3D" id="3.40.50.2300">
    <property type="match status" value="1"/>
</dbReference>
<dbReference type="InterPro" id="IPR001789">
    <property type="entry name" value="Sig_transdc_resp-reg_receiver"/>
</dbReference>